<dbReference type="Gene3D" id="3.40.50.150">
    <property type="entry name" value="Vaccinia Virus protein VP39"/>
    <property type="match status" value="1"/>
</dbReference>
<dbReference type="GO" id="GO:0008610">
    <property type="term" value="P:lipid biosynthetic process"/>
    <property type="evidence" value="ECO:0007669"/>
    <property type="project" value="UniProtKB-ARBA"/>
</dbReference>
<dbReference type="Pfam" id="PF13231">
    <property type="entry name" value="PMT_2"/>
    <property type="match status" value="1"/>
</dbReference>
<feature type="transmembrane region" description="Helical" evidence="8">
    <location>
        <begin position="412"/>
        <end position="429"/>
    </location>
</feature>
<evidence type="ECO:0000256" key="7">
    <source>
        <dbReference type="ARBA" id="ARBA00023136"/>
    </source>
</evidence>
<dbReference type="GO" id="GO:0005886">
    <property type="term" value="C:plasma membrane"/>
    <property type="evidence" value="ECO:0007669"/>
    <property type="project" value="UniProtKB-SubCell"/>
</dbReference>
<feature type="transmembrane region" description="Helical" evidence="8">
    <location>
        <begin position="676"/>
        <end position="694"/>
    </location>
</feature>
<feature type="transmembrane region" description="Helical" evidence="8">
    <location>
        <begin position="785"/>
        <end position="804"/>
    </location>
</feature>
<dbReference type="GO" id="GO:0016763">
    <property type="term" value="F:pentosyltransferase activity"/>
    <property type="evidence" value="ECO:0007669"/>
    <property type="project" value="TreeGrafter"/>
</dbReference>
<keyword evidence="7 8" id="KW-0472">Membrane</keyword>
<evidence type="ECO:0000256" key="5">
    <source>
        <dbReference type="ARBA" id="ARBA00022692"/>
    </source>
</evidence>
<feature type="transmembrane region" description="Helical" evidence="8">
    <location>
        <begin position="570"/>
        <end position="588"/>
    </location>
</feature>
<dbReference type="InterPro" id="IPR013216">
    <property type="entry name" value="Methyltransf_11"/>
</dbReference>
<keyword evidence="3" id="KW-0328">Glycosyltransferase</keyword>
<dbReference type="Pfam" id="PF08241">
    <property type="entry name" value="Methyltransf_11"/>
    <property type="match status" value="1"/>
</dbReference>
<name>A0A3B0VHT1_9ZZZZ</name>
<feature type="transmembrane region" description="Helical" evidence="8">
    <location>
        <begin position="757"/>
        <end position="778"/>
    </location>
</feature>
<evidence type="ECO:0000313" key="11">
    <source>
        <dbReference type="EMBL" id="VAW43095.1"/>
    </source>
</evidence>
<feature type="transmembrane region" description="Helical" evidence="8">
    <location>
        <begin position="466"/>
        <end position="487"/>
    </location>
</feature>
<accession>A0A3B0VHT1</accession>
<feature type="domain" description="Glycosyltransferase RgtA/B/C/D-like" evidence="10">
    <location>
        <begin position="527"/>
        <end position="692"/>
    </location>
</feature>
<feature type="transmembrane region" description="Helical" evidence="8">
    <location>
        <begin position="651"/>
        <end position="669"/>
    </location>
</feature>
<dbReference type="InterPro" id="IPR038731">
    <property type="entry name" value="RgtA/B/C-like"/>
</dbReference>
<protein>
    <recommendedName>
        <fullName evidence="12">Methyltransferase type 11 domain-containing protein</fullName>
    </recommendedName>
</protein>
<feature type="transmembrane region" description="Helical" evidence="8">
    <location>
        <begin position="340"/>
        <end position="361"/>
    </location>
</feature>
<feature type="transmembrane region" description="Helical" evidence="8">
    <location>
        <begin position="816"/>
        <end position="838"/>
    </location>
</feature>
<keyword evidence="4" id="KW-0808">Transferase</keyword>
<feature type="transmembrane region" description="Helical" evidence="8">
    <location>
        <begin position="600"/>
        <end position="617"/>
    </location>
</feature>
<feature type="transmembrane region" description="Helical" evidence="8">
    <location>
        <begin position="874"/>
        <end position="893"/>
    </location>
</feature>
<evidence type="ECO:0000256" key="8">
    <source>
        <dbReference type="SAM" id="Phobius"/>
    </source>
</evidence>
<dbReference type="AlphaFoldDB" id="A0A3B0VHT1"/>
<dbReference type="EMBL" id="UOEU01001022">
    <property type="protein sequence ID" value="VAW43095.1"/>
    <property type="molecule type" value="Genomic_DNA"/>
</dbReference>
<evidence type="ECO:0008006" key="12">
    <source>
        <dbReference type="Google" id="ProtNLM"/>
    </source>
</evidence>
<evidence type="ECO:0000259" key="10">
    <source>
        <dbReference type="Pfam" id="PF13231"/>
    </source>
</evidence>
<evidence type="ECO:0000256" key="1">
    <source>
        <dbReference type="ARBA" id="ARBA00004651"/>
    </source>
</evidence>
<evidence type="ECO:0000256" key="3">
    <source>
        <dbReference type="ARBA" id="ARBA00022676"/>
    </source>
</evidence>
<feature type="transmembrane region" description="Helical" evidence="8">
    <location>
        <begin position="629"/>
        <end position="645"/>
    </location>
</feature>
<comment type="subcellular location">
    <subcellularLocation>
        <location evidence="1">Cell membrane</location>
        <topology evidence="1">Multi-pass membrane protein</topology>
    </subcellularLocation>
</comment>
<dbReference type="PANTHER" id="PTHR33908:SF3">
    <property type="entry name" value="UNDECAPRENYL PHOSPHATE-ALPHA-4-AMINO-4-DEOXY-L-ARABINOSE ARABINOSYL TRANSFERASE"/>
    <property type="match status" value="1"/>
</dbReference>
<reference evidence="11" key="1">
    <citation type="submission" date="2018-06" db="EMBL/GenBank/DDBJ databases">
        <authorList>
            <person name="Zhirakovskaya E."/>
        </authorList>
    </citation>
    <scope>NUCLEOTIDE SEQUENCE</scope>
</reference>
<dbReference type="InterPro" id="IPR050297">
    <property type="entry name" value="LipidA_mod_glycosyltrf_83"/>
</dbReference>
<dbReference type="PANTHER" id="PTHR33908">
    <property type="entry name" value="MANNOSYLTRANSFERASE YKCB-RELATED"/>
    <property type="match status" value="1"/>
</dbReference>
<organism evidence="11">
    <name type="scientific">hydrothermal vent metagenome</name>
    <dbReference type="NCBI Taxonomy" id="652676"/>
    <lineage>
        <taxon>unclassified sequences</taxon>
        <taxon>metagenomes</taxon>
        <taxon>ecological metagenomes</taxon>
    </lineage>
</organism>
<dbReference type="GO" id="GO:0010041">
    <property type="term" value="P:response to iron(III) ion"/>
    <property type="evidence" value="ECO:0007669"/>
    <property type="project" value="TreeGrafter"/>
</dbReference>
<dbReference type="CDD" id="cd02440">
    <property type="entry name" value="AdoMet_MTases"/>
    <property type="match status" value="1"/>
</dbReference>
<keyword evidence="5 8" id="KW-0812">Transmembrane</keyword>
<feature type="transmembrane region" description="Helical" evidence="8">
    <location>
        <begin position="373"/>
        <end position="391"/>
    </location>
</feature>
<feature type="domain" description="Methyltransferase type 11" evidence="9">
    <location>
        <begin position="48"/>
        <end position="138"/>
    </location>
</feature>
<dbReference type="InterPro" id="IPR029063">
    <property type="entry name" value="SAM-dependent_MTases_sf"/>
</dbReference>
<keyword evidence="2" id="KW-1003">Cell membrane</keyword>
<dbReference type="GO" id="GO:0008757">
    <property type="term" value="F:S-adenosylmethionine-dependent methyltransferase activity"/>
    <property type="evidence" value="ECO:0007669"/>
    <property type="project" value="InterPro"/>
</dbReference>
<proteinExistence type="predicted"/>
<feature type="transmembrane region" description="Helical" evidence="8">
    <location>
        <begin position="435"/>
        <end position="454"/>
    </location>
</feature>
<evidence type="ECO:0000259" key="9">
    <source>
        <dbReference type="Pfam" id="PF08241"/>
    </source>
</evidence>
<evidence type="ECO:0000256" key="4">
    <source>
        <dbReference type="ARBA" id="ARBA00022679"/>
    </source>
</evidence>
<sequence length="1014" mass="112545">MNETQRFASTTDDDLLWRQLKTIPAFRAILRAVEARFYFGVDLPEPTLDVGCGDGHFSRMVFDRKLSAGIDPWWNPLKKSQKSDMYELATQAMGDELPFADGHFASAFSNSVLEHIPDIQPVLNETNRALQMNGRFLITVPSHNFTNYLGGAALFQRLGLPGAAAWYQRAFNKISRHAHTDSAEVWAERLAEAGFGIERWQYYFSKSALRALEKGHVQGLPSAIIHALTGHWIVAPWASSLRRTEKWLRPFYDEPFDPEGAYLLIVARKLANDSIPSHLPPARPFQIEELEAAVVGQRQPDPVPETSLPIVPESVRETAVFPQLEPIVSDTPPDRTGPNWLNILLGILSLLAAMLGQSALLSDPPNIASGRQWFLYSGISLFLLLWRSKMATRRKGRKWQLPNLPTIPRRRWFYLLGLLLALFAQRVVGTPGSEQPTFALLLWFGAAAVSFYAWQDGNRENSKLFISRRTMVTAVALFIVALVMRLVNLSTHPFILNGIEASLGLNTVQIIEGQLQNPFGTGWLTNPTLLLYLMAIPVRILGPTVLAIRILSPFVGAATVAATYLIGKRLFGNLVGLLAAILLLGSHFHLHYSRMGMSNIWDGLLVLLAVGAVAIAWQRPSSAPHQRTLWLWAGVLVGLNAYAFTSSRVLPFILAIWFGLTLLFEWPAVRKQGRHLLAGASLALVVALPMLIFYNNNLVIFTERANALGILAGQTNWLADEAGRTGLTQTAVFWQQFWQSALAFNGIPDNSPAYRPLVPLLSFGPAVLMLLGFFLSAFRLRQSRYRLLLLWPLLTVIVAGALLLDSPQSHRLVMATPALALLAAVALVTLGNLILAALRSPNQTQLSAEAAVPALSQWRVSVTQWRTPLAKAGLVLLALVFLFSLNDLAFYYGRFSINHQFADSNTEVAHELATTLNSLDGEWTAYLYGPPILYIDFPTLPFLLTDFQAGVNLFNVESPDAQLAPAATVNQIFIFLPQREAELAAVQAQFPSGERRQVDGYYASPLFIIYELRQ</sequence>
<feature type="transmembrane region" description="Helical" evidence="8">
    <location>
        <begin position="529"/>
        <end position="550"/>
    </location>
</feature>
<dbReference type="SUPFAM" id="SSF53335">
    <property type="entry name" value="S-adenosyl-L-methionine-dependent methyltransferases"/>
    <property type="match status" value="1"/>
</dbReference>
<keyword evidence="6 8" id="KW-1133">Transmembrane helix</keyword>
<evidence type="ECO:0000256" key="2">
    <source>
        <dbReference type="ARBA" id="ARBA00022475"/>
    </source>
</evidence>
<evidence type="ECO:0000256" key="6">
    <source>
        <dbReference type="ARBA" id="ARBA00022989"/>
    </source>
</evidence>
<gene>
    <name evidence="11" type="ORF">MNBD_CHLOROFLEXI01-1747</name>
</gene>